<gene>
    <name evidence="1" type="ORF">QAD02_006756</name>
</gene>
<accession>A0ACC2N1S2</accession>
<sequence length="904" mass="101377">MASNNSETTPPSEASLNVLEDHRTLEPRFNQNVTLVKFIGKRLYINGFLYVKNHTSGNKVYWECLKYRRGNDNTKCPAGATTSDPAISEKIILYRGLEESEHNHEPCHQDIKYSEILVKKRELQEADDRNCLNMDSDWISSDISPKLELQETTLLRQNEKLQLKENVMHAESELKRPVRSTSSRTPYGFGFDYALGPSPPRLIGNKLYIDEYLYTRSTSADHLSRVHWRCCRYRSEKCHATAITSDPSIIQTLIVYKGPDESGHDHPPIQADVEKAEISAKHDPLRTHSKLNDSVESSGQEVDGIGQENARSQVGCTSRLATSDETETNDSLKSARSDPDRGIIASSDSNDDCVQYRMDAKLIGKRLYVNGYIYTKHANSPKVSWNCKRYRKTGCAAKVFTSNVSDGEELIIYSLDDLSTHNHLPCDVEVEEAELKAKLDFNRSKLASSQIKQIPNDSSYNIHHDPLQRSYYQKQEVAAASDSKSYPTPCSTIKRELFKRRKYSKTKRNGLLKDRQVYRKFLVKFLEKPIFDRQSVIEALQVIYSSRQGCMVAYATVLENRRKIERDLKNLQNNSNFEVTALNSNLDSGTNTTPQDNSIGEENCGQNNPGSDGMSSRNCSNCTAIRHGSIVKTTRETDNVVLGSCTTTKTDLLADSSVREPQNHSLSHPEKNPGTIPPVPGALSIQDLMSSKPSLPSSDQDDPIIKREIICIDLTDDSNEKLKVEPGILIREETAPHSNQTGKGLIAHENSVPLVDSVELRSARNSENYLSNLLRGIDSFGALTQAHHQNEFAMPPNFGYPLYNPMMYHPFNYSMENPSFGIPDMVKDVQKFVGPLPQISLRLLKNCTSRPKVLGLMGPAHTTFSRLMPDVFSPSSVLVNSKTTTGRATTGYVPADCPIRNQLP</sequence>
<evidence type="ECO:0000313" key="1">
    <source>
        <dbReference type="EMBL" id="KAJ8665094.1"/>
    </source>
</evidence>
<reference evidence="1" key="1">
    <citation type="submission" date="2023-04" db="EMBL/GenBank/DDBJ databases">
        <title>A chromosome-level genome assembly of the parasitoid wasp Eretmocerus hayati.</title>
        <authorList>
            <person name="Zhong Y."/>
            <person name="Liu S."/>
            <person name="Liu Y."/>
        </authorList>
    </citation>
    <scope>NUCLEOTIDE SEQUENCE</scope>
    <source>
        <strain evidence="1">ZJU_SS_LIU_2023</strain>
    </source>
</reference>
<comment type="caution">
    <text evidence="1">The sequence shown here is derived from an EMBL/GenBank/DDBJ whole genome shotgun (WGS) entry which is preliminary data.</text>
</comment>
<organism evidence="1 2">
    <name type="scientific">Eretmocerus hayati</name>
    <dbReference type="NCBI Taxonomy" id="131215"/>
    <lineage>
        <taxon>Eukaryota</taxon>
        <taxon>Metazoa</taxon>
        <taxon>Ecdysozoa</taxon>
        <taxon>Arthropoda</taxon>
        <taxon>Hexapoda</taxon>
        <taxon>Insecta</taxon>
        <taxon>Pterygota</taxon>
        <taxon>Neoptera</taxon>
        <taxon>Endopterygota</taxon>
        <taxon>Hymenoptera</taxon>
        <taxon>Apocrita</taxon>
        <taxon>Proctotrupomorpha</taxon>
        <taxon>Chalcidoidea</taxon>
        <taxon>Aphelinidae</taxon>
        <taxon>Aphelininae</taxon>
        <taxon>Eretmocerus</taxon>
    </lineage>
</organism>
<dbReference type="EMBL" id="CM056744">
    <property type="protein sequence ID" value="KAJ8665094.1"/>
    <property type="molecule type" value="Genomic_DNA"/>
</dbReference>
<protein>
    <submittedName>
        <fullName evidence="1">Uncharacterized protein</fullName>
    </submittedName>
</protein>
<evidence type="ECO:0000313" key="2">
    <source>
        <dbReference type="Proteomes" id="UP001239111"/>
    </source>
</evidence>
<proteinExistence type="predicted"/>
<name>A0ACC2N1S2_9HYME</name>
<dbReference type="Proteomes" id="UP001239111">
    <property type="component" value="Chromosome 4"/>
</dbReference>
<keyword evidence="2" id="KW-1185">Reference proteome</keyword>